<proteinExistence type="predicted"/>
<dbReference type="Proteomes" id="UP000316093">
    <property type="component" value="Chromosome"/>
</dbReference>
<dbReference type="RefSeq" id="WP_139982295.1">
    <property type="nucleotide sequence ID" value="NZ_CP041046.1"/>
</dbReference>
<organism evidence="1 2">
    <name type="scientific">Luteibacter pinisoli</name>
    <dbReference type="NCBI Taxonomy" id="2589080"/>
    <lineage>
        <taxon>Bacteria</taxon>
        <taxon>Pseudomonadati</taxon>
        <taxon>Pseudomonadota</taxon>
        <taxon>Gammaproteobacteria</taxon>
        <taxon>Lysobacterales</taxon>
        <taxon>Rhodanobacteraceae</taxon>
        <taxon>Luteibacter</taxon>
    </lineage>
</organism>
<dbReference type="Gene3D" id="3.40.47.10">
    <property type="match status" value="1"/>
</dbReference>
<reference evidence="1 2" key="1">
    <citation type="submission" date="2019-06" db="EMBL/GenBank/DDBJ databases">
        <title>A complete genome sequence for Luteibacter pinisoli MAH-14.</title>
        <authorList>
            <person name="Baltrus D.A."/>
        </authorList>
    </citation>
    <scope>NUCLEOTIDE SEQUENCE [LARGE SCALE GENOMIC DNA]</scope>
    <source>
        <strain evidence="1 2">MAH-14</strain>
    </source>
</reference>
<keyword evidence="2" id="KW-1185">Reference proteome</keyword>
<dbReference type="OrthoDB" id="5928743at2"/>
<evidence type="ECO:0000313" key="2">
    <source>
        <dbReference type="Proteomes" id="UP000316093"/>
    </source>
</evidence>
<accession>A0A4Y5Z2H9</accession>
<dbReference type="SUPFAM" id="SSF53901">
    <property type="entry name" value="Thiolase-like"/>
    <property type="match status" value="2"/>
</dbReference>
<dbReference type="AlphaFoldDB" id="A0A4Y5Z2H9"/>
<sequence>MSNRSLRSDQVLVTIGTACTMSAVGSTETYQALVAQSEEFFPLAAFDAGLVEIDPEAPSAAQGMRWATGENAGEPVSLDELTRLHGAELRANTGIRHVPGVREVSPRVVTDIAAPLPHDLETVGLRRLAGLRYEDIRASGLKEMHGLFQNEPLLSPSLQAQLFAYGALGALAGLPRPLKDIVPNPFEFRVVAATAFGGNEGLGQWLRPDAPLPEGGIPKDVFAVRLAHSLGSHGPALVSTMLSPSYSISRVLKNPELRESLKSEDDVGFMRVPQAPFTAVGACASSLIALADIAPQLLFDYPGFQKPQMIVLTAADAALQPRYGILEAFGGGALMTGDKLAAKNAAHGDGSERTVHDSLAPFDIDADGTVVGHGGSGLLVTTLDFALRNQLDITSIIVGWGTSAEAGGKAHFAGVGFGGENALVQALDMAYQAHGYGVDDFQYLAAHATGTRTNSKTDLGTALAGLRGAAERQGREGELPKLFVGTPKAVGDGHTMGETGLKALSQALQFVLGRQAPGVPTLRRLDPDLADVGSHFHLQAEPSPGNADGGAVCATQGFGGYNGAVALRSATPEALRRYAGDDAVLTAYLEAWPTIRAEREKRERIARRSPKLALNMAEMHRWVGLE</sequence>
<dbReference type="InterPro" id="IPR016039">
    <property type="entry name" value="Thiolase-like"/>
</dbReference>
<dbReference type="KEGG" id="lpy:FIV34_10120"/>
<protein>
    <submittedName>
        <fullName evidence="1">Uncharacterized protein</fullName>
    </submittedName>
</protein>
<gene>
    <name evidence="1" type="ORF">FIV34_10120</name>
</gene>
<evidence type="ECO:0000313" key="1">
    <source>
        <dbReference type="EMBL" id="QDE39532.1"/>
    </source>
</evidence>
<name>A0A4Y5Z2H9_9GAMM</name>
<dbReference type="EMBL" id="CP041046">
    <property type="protein sequence ID" value="QDE39532.1"/>
    <property type="molecule type" value="Genomic_DNA"/>
</dbReference>
<dbReference type="GO" id="GO:0016746">
    <property type="term" value="F:acyltransferase activity"/>
    <property type="evidence" value="ECO:0007669"/>
    <property type="project" value="InterPro"/>
</dbReference>